<name>A0ABN6UVK8_9BACT</name>
<proteinExistence type="predicted"/>
<feature type="region of interest" description="Disordered" evidence="1">
    <location>
        <begin position="103"/>
        <end position="165"/>
    </location>
</feature>
<feature type="compositionally biased region" description="Basic and acidic residues" evidence="1">
    <location>
        <begin position="104"/>
        <end position="115"/>
    </location>
</feature>
<evidence type="ECO:0000313" key="3">
    <source>
        <dbReference type="Proteomes" id="UP001242010"/>
    </source>
</evidence>
<reference evidence="3" key="1">
    <citation type="journal article" date="2023" name="Int. J. Syst. Evol. Microbiol.">
        <title>Mesoterricola silvestris gen. nov., sp. nov., Mesoterricola sediminis sp. nov., Geothrix oryzae sp. nov., Geothrix edaphica sp. nov., Geothrix rubra sp. nov., and Geothrix limicola sp. nov., six novel members of Acidobacteriota isolated from soils.</title>
        <authorList>
            <person name="Itoh H."/>
            <person name="Sugisawa Y."/>
            <person name="Mise K."/>
            <person name="Xu Z."/>
            <person name="Kuniyasu M."/>
            <person name="Ushijima N."/>
            <person name="Kawano K."/>
            <person name="Kobayashi E."/>
            <person name="Shiratori Y."/>
            <person name="Masuda Y."/>
            <person name="Senoo K."/>
        </authorList>
    </citation>
    <scope>NUCLEOTIDE SEQUENCE [LARGE SCALE GENOMIC DNA]</scope>
    <source>
        <strain evidence="3">Red222</strain>
    </source>
</reference>
<feature type="compositionally biased region" description="Low complexity" evidence="1">
    <location>
        <begin position="213"/>
        <end position="225"/>
    </location>
</feature>
<feature type="compositionally biased region" description="Low complexity" evidence="1">
    <location>
        <begin position="118"/>
        <end position="133"/>
    </location>
</feature>
<feature type="compositionally biased region" description="Pro residues" evidence="1">
    <location>
        <begin position="226"/>
        <end position="238"/>
    </location>
</feature>
<organism evidence="2 3">
    <name type="scientific">Geothrix oryzae</name>
    <dbReference type="NCBI Taxonomy" id="2927975"/>
    <lineage>
        <taxon>Bacteria</taxon>
        <taxon>Pseudomonadati</taxon>
        <taxon>Acidobacteriota</taxon>
        <taxon>Holophagae</taxon>
        <taxon>Holophagales</taxon>
        <taxon>Holophagaceae</taxon>
        <taxon>Geothrix</taxon>
    </lineage>
</organism>
<evidence type="ECO:0000256" key="1">
    <source>
        <dbReference type="SAM" id="MobiDB-lite"/>
    </source>
</evidence>
<feature type="compositionally biased region" description="Basic and acidic residues" evidence="1">
    <location>
        <begin position="77"/>
        <end position="89"/>
    </location>
</feature>
<sequence length="238" mass="25110">MAIHQNGALKRTVAEICHRRPDHGTDIPAEGTPGPARWTIGRLQTILVVEGPGEPDGNPSRKSRPQGDPQIQAPAHGIDRADPKLDRPMGQRRFVKRVSFGPREGLDAGQHHDPSNTKPAFAKPARLAKAAQPSPNPAEGLRQKTDKITAKRGCTREHRNSGSSVSAQATSALKGIVVKCCVVLLSLVKKPSTPTNWLPARPAAPGHPRCRDGAAGIRAGSAGRPRGPPAPSAPRPGG</sequence>
<dbReference type="Proteomes" id="UP001242010">
    <property type="component" value="Chromosome"/>
</dbReference>
<gene>
    <name evidence="2" type="ORF">GETHOR_07490</name>
</gene>
<feature type="region of interest" description="Disordered" evidence="1">
    <location>
        <begin position="198"/>
        <end position="238"/>
    </location>
</feature>
<protein>
    <submittedName>
        <fullName evidence="2">Uncharacterized protein</fullName>
    </submittedName>
</protein>
<feature type="compositionally biased region" description="Basic and acidic residues" evidence="1">
    <location>
        <begin position="141"/>
        <end position="160"/>
    </location>
</feature>
<evidence type="ECO:0000313" key="2">
    <source>
        <dbReference type="EMBL" id="BDU68648.1"/>
    </source>
</evidence>
<dbReference type="EMBL" id="AP027079">
    <property type="protein sequence ID" value="BDU68648.1"/>
    <property type="molecule type" value="Genomic_DNA"/>
</dbReference>
<feature type="region of interest" description="Disordered" evidence="1">
    <location>
        <begin position="49"/>
        <end position="91"/>
    </location>
</feature>
<keyword evidence="3" id="KW-1185">Reference proteome</keyword>
<accession>A0ABN6UVK8</accession>